<dbReference type="EMBL" id="CP003653">
    <property type="protein sequence ID" value="AFZ34340.1"/>
    <property type="molecule type" value="Genomic_DNA"/>
</dbReference>
<protein>
    <submittedName>
        <fullName evidence="1">Uncharacterized protein</fullName>
    </submittedName>
</protein>
<accession>K9XNZ8</accession>
<proteinExistence type="predicted"/>
<reference evidence="2" key="1">
    <citation type="journal article" date="2013" name="Proc. Natl. Acad. Sci. U.S.A.">
        <title>Improving the coverage of the cyanobacterial phylum using diversity-driven genome sequencing.</title>
        <authorList>
            <person name="Shih P.M."/>
            <person name="Wu D."/>
            <person name="Latifi A."/>
            <person name="Axen S.D."/>
            <person name="Fewer D.P."/>
            <person name="Talla E."/>
            <person name="Calteau A."/>
            <person name="Cai F."/>
            <person name="Tandeau de Marsac N."/>
            <person name="Rippka R."/>
            <person name="Herdman M."/>
            <person name="Sivonen K."/>
            <person name="Coursin T."/>
            <person name="Laurent T."/>
            <person name="Goodwin L."/>
            <person name="Nolan M."/>
            <person name="Davenport K.W."/>
            <person name="Han C.S."/>
            <person name="Rubin E.M."/>
            <person name="Eisen J.A."/>
            <person name="Woyke T."/>
            <person name="Gugger M."/>
            <person name="Kerfeld C.A."/>
        </authorList>
    </citation>
    <scope>NUCLEOTIDE SEQUENCE [LARGE SCALE GENOMIC DNA]</scope>
    <source>
        <strain evidence="2">ATCC 29371 / PCC 7437</strain>
    </source>
</reference>
<dbReference type="KEGG" id="scs:Sta7437_0749"/>
<evidence type="ECO:0000313" key="1">
    <source>
        <dbReference type="EMBL" id="AFZ34340.1"/>
    </source>
</evidence>
<evidence type="ECO:0000313" key="2">
    <source>
        <dbReference type="Proteomes" id="UP000010473"/>
    </source>
</evidence>
<sequence>MIKKLNQVIGICLVTLGLTTATLIPQARAEKKPECFMINESGTLVDLTSLCNSSTPKQPQTEQKYSASTPQTTVQNSVFPSFPGFVSLGSANTINSSASNPVVFASSTPVAYLTSPSSSTVYTSSNFLVRRFQESGFNSSDPLTELLPILNLLENNRTLVIITRYE</sequence>
<dbReference type="STRING" id="111780.Sta7437_0749"/>
<dbReference type="RefSeq" id="WP_015192013.1">
    <property type="nucleotide sequence ID" value="NC_019748.1"/>
</dbReference>
<dbReference type="HOGENOM" id="CLU_1601685_0_0_3"/>
<name>K9XNZ8_STAC7</name>
<gene>
    <name evidence="1" type="ordered locus">Sta7437_0749</name>
</gene>
<dbReference type="AlphaFoldDB" id="K9XNZ8"/>
<keyword evidence="2" id="KW-1185">Reference proteome</keyword>
<dbReference type="Proteomes" id="UP000010473">
    <property type="component" value="Chromosome"/>
</dbReference>
<organism evidence="1 2">
    <name type="scientific">Stanieria cyanosphaera (strain ATCC 29371 / PCC 7437)</name>
    <dbReference type="NCBI Taxonomy" id="111780"/>
    <lineage>
        <taxon>Bacteria</taxon>
        <taxon>Bacillati</taxon>
        <taxon>Cyanobacteriota</taxon>
        <taxon>Cyanophyceae</taxon>
        <taxon>Pleurocapsales</taxon>
        <taxon>Dermocarpellaceae</taxon>
        <taxon>Stanieria</taxon>
    </lineage>
</organism>